<dbReference type="Proteomes" id="UP000298663">
    <property type="component" value="Chromosome X"/>
</dbReference>
<dbReference type="EMBL" id="AZBU02000001">
    <property type="protein sequence ID" value="TMS36719.1"/>
    <property type="molecule type" value="Genomic_DNA"/>
</dbReference>
<reference evidence="1 2" key="1">
    <citation type="journal article" date="2015" name="Genome Biol.">
        <title>Comparative genomics of Steinernema reveals deeply conserved gene regulatory networks.</title>
        <authorList>
            <person name="Dillman A.R."/>
            <person name="Macchietto M."/>
            <person name="Porter C.F."/>
            <person name="Rogers A."/>
            <person name="Williams B."/>
            <person name="Antoshechkin I."/>
            <person name="Lee M.M."/>
            <person name="Goodwin Z."/>
            <person name="Lu X."/>
            <person name="Lewis E.E."/>
            <person name="Goodrich-Blair H."/>
            <person name="Stock S.P."/>
            <person name="Adams B.J."/>
            <person name="Sternberg P.W."/>
            <person name="Mortazavi A."/>
        </authorList>
    </citation>
    <scope>NUCLEOTIDE SEQUENCE [LARGE SCALE GENOMIC DNA]</scope>
    <source>
        <strain evidence="1 2">ALL</strain>
    </source>
</reference>
<proteinExistence type="predicted"/>
<dbReference type="EMBL" id="CM016762">
    <property type="protein sequence ID" value="TMS36719.1"/>
    <property type="molecule type" value="Genomic_DNA"/>
</dbReference>
<sequence>MGAGRASTSASPRCKSARDLPHTIGGLSRALIKERVLRWPLSRHGQYIQRLLSSIRACAMISKQQHPCRPTRLRFKTAPHQF</sequence>
<reference evidence="1 2" key="2">
    <citation type="journal article" date="2019" name="G3 (Bethesda)">
        <title>Hybrid Assembly of the Genome of the Entomopathogenic Nematode Steinernema carpocapsae Identifies the X-Chromosome.</title>
        <authorList>
            <person name="Serra L."/>
            <person name="Macchietto M."/>
            <person name="Macias-Munoz A."/>
            <person name="McGill C.J."/>
            <person name="Rodriguez I.M."/>
            <person name="Rodriguez B."/>
            <person name="Murad R."/>
            <person name="Mortazavi A."/>
        </authorList>
    </citation>
    <scope>NUCLEOTIDE SEQUENCE [LARGE SCALE GENOMIC DNA]</scope>
    <source>
        <strain evidence="1 2">ALL</strain>
    </source>
</reference>
<dbReference type="AlphaFoldDB" id="A0A4U8UVF5"/>
<organism evidence="1 2">
    <name type="scientific">Steinernema carpocapsae</name>
    <name type="common">Entomopathogenic nematode</name>
    <dbReference type="NCBI Taxonomy" id="34508"/>
    <lineage>
        <taxon>Eukaryota</taxon>
        <taxon>Metazoa</taxon>
        <taxon>Ecdysozoa</taxon>
        <taxon>Nematoda</taxon>
        <taxon>Chromadorea</taxon>
        <taxon>Rhabditida</taxon>
        <taxon>Tylenchina</taxon>
        <taxon>Panagrolaimomorpha</taxon>
        <taxon>Strongyloidoidea</taxon>
        <taxon>Steinernematidae</taxon>
        <taxon>Steinernema</taxon>
    </lineage>
</organism>
<comment type="caution">
    <text evidence="1">The sequence shown here is derived from an EMBL/GenBank/DDBJ whole genome shotgun (WGS) entry which is preliminary data.</text>
</comment>
<keyword evidence="2" id="KW-1185">Reference proteome</keyword>
<gene>
    <name evidence="1" type="ORF">L596_003815</name>
</gene>
<evidence type="ECO:0000313" key="1">
    <source>
        <dbReference type="EMBL" id="TMS36719.1"/>
    </source>
</evidence>
<evidence type="ECO:0000313" key="2">
    <source>
        <dbReference type="Proteomes" id="UP000298663"/>
    </source>
</evidence>
<name>A0A4U8UVF5_STECR</name>
<accession>A0A4U8UVF5</accession>
<protein>
    <submittedName>
        <fullName evidence="1">Uncharacterized protein</fullName>
    </submittedName>
</protein>